<gene>
    <name evidence="1" type="ORF">LCGC14_1865680</name>
</gene>
<dbReference type="EMBL" id="LAZR01018952">
    <property type="protein sequence ID" value="KKL94335.1"/>
    <property type="molecule type" value="Genomic_DNA"/>
</dbReference>
<name>A0A0F9IKP2_9ZZZZ</name>
<comment type="caution">
    <text evidence="1">The sequence shown here is derived from an EMBL/GenBank/DDBJ whole genome shotgun (WGS) entry which is preliminary data.</text>
</comment>
<accession>A0A0F9IKP2</accession>
<sequence length="67" mass="7488">MGTGEGLGAFLVAEKKTETGLGSDQPDSEHILSIEEQLDHDHPYHECQFHCPDWYDPDWPASCGDED</sequence>
<protein>
    <submittedName>
        <fullName evidence="1">Uncharacterized protein</fullName>
    </submittedName>
</protein>
<dbReference type="AlphaFoldDB" id="A0A0F9IKP2"/>
<evidence type="ECO:0000313" key="1">
    <source>
        <dbReference type="EMBL" id="KKL94335.1"/>
    </source>
</evidence>
<proteinExistence type="predicted"/>
<organism evidence="1">
    <name type="scientific">marine sediment metagenome</name>
    <dbReference type="NCBI Taxonomy" id="412755"/>
    <lineage>
        <taxon>unclassified sequences</taxon>
        <taxon>metagenomes</taxon>
        <taxon>ecological metagenomes</taxon>
    </lineage>
</organism>
<reference evidence="1" key="1">
    <citation type="journal article" date="2015" name="Nature">
        <title>Complex archaea that bridge the gap between prokaryotes and eukaryotes.</title>
        <authorList>
            <person name="Spang A."/>
            <person name="Saw J.H."/>
            <person name="Jorgensen S.L."/>
            <person name="Zaremba-Niedzwiedzka K."/>
            <person name="Martijn J."/>
            <person name="Lind A.E."/>
            <person name="van Eijk R."/>
            <person name="Schleper C."/>
            <person name="Guy L."/>
            <person name="Ettema T.J."/>
        </authorList>
    </citation>
    <scope>NUCLEOTIDE SEQUENCE</scope>
</reference>